<comment type="caution">
    <text evidence="1">The sequence shown here is derived from an EMBL/GenBank/DDBJ whole genome shotgun (WGS) entry which is preliminary data.</text>
</comment>
<keyword evidence="2" id="KW-1185">Reference proteome</keyword>
<dbReference type="Proteomes" id="UP000593567">
    <property type="component" value="Unassembled WGS sequence"/>
</dbReference>
<dbReference type="EMBL" id="VXIV02000334">
    <property type="protein sequence ID" value="KAF6038886.1"/>
    <property type="molecule type" value="Genomic_DNA"/>
</dbReference>
<gene>
    <name evidence="1" type="ORF">EB796_002810</name>
</gene>
<organism evidence="1 2">
    <name type="scientific">Bugula neritina</name>
    <name type="common">Brown bryozoan</name>
    <name type="synonym">Sertularia neritina</name>
    <dbReference type="NCBI Taxonomy" id="10212"/>
    <lineage>
        <taxon>Eukaryota</taxon>
        <taxon>Metazoa</taxon>
        <taxon>Spiralia</taxon>
        <taxon>Lophotrochozoa</taxon>
        <taxon>Bryozoa</taxon>
        <taxon>Gymnolaemata</taxon>
        <taxon>Cheilostomatida</taxon>
        <taxon>Flustrina</taxon>
        <taxon>Buguloidea</taxon>
        <taxon>Bugulidae</taxon>
        <taxon>Bugula</taxon>
    </lineage>
</organism>
<dbReference type="AlphaFoldDB" id="A0A7J7KLT5"/>
<protein>
    <submittedName>
        <fullName evidence="1">Uncharacterized protein</fullName>
    </submittedName>
</protein>
<name>A0A7J7KLT5_BUGNE</name>
<accession>A0A7J7KLT5</accession>
<reference evidence="1" key="1">
    <citation type="submission" date="2020-06" db="EMBL/GenBank/DDBJ databases">
        <title>Draft genome of Bugula neritina, a colonial animal packing powerful symbionts and potential medicines.</title>
        <authorList>
            <person name="Rayko M."/>
        </authorList>
    </citation>
    <scope>NUCLEOTIDE SEQUENCE [LARGE SCALE GENOMIC DNA]</scope>
    <source>
        <strain evidence="1">Kwan_BN1</strain>
    </source>
</reference>
<proteinExistence type="predicted"/>
<evidence type="ECO:0000313" key="2">
    <source>
        <dbReference type="Proteomes" id="UP000593567"/>
    </source>
</evidence>
<evidence type="ECO:0000313" key="1">
    <source>
        <dbReference type="EMBL" id="KAF6038886.1"/>
    </source>
</evidence>
<sequence>MHSTLLSLSYLLAIVHDNRFLSSTKLEVLSATDLRLLEIAMVGKNAVIRQTSGIKDVLEAIDTIHRMKICEFCSSNF</sequence>